<dbReference type="RefSeq" id="WP_111897494.1">
    <property type="nucleotide sequence ID" value="NZ_CP033459.1"/>
</dbReference>
<evidence type="ECO:0000313" key="2">
    <source>
        <dbReference type="EMBL" id="QFQ13264.1"/>
    </source>
</evidence>
<evidence type="ECO:0000313" key="3">
    <source>
        <dbReference type="Proteomes" id="UP000249375"/>
    </source>
</evidence>
<proteinExistence type="predicted"/>
<keyword evidence="3" id="KW-1185">Reference proteome</keyword>
<dbReference type="KEGG" id="alq:C7Y71_009740"/>
<dbReference type="OrthoDB" id="154078at2"/>
<dbReference type="InterPro" id="IPR032531">
    <property type="entry name" value="DUF4956"/>
</dbReference>
<keyword evidence="1" id="KW-0472">Membrane</keyword>
<keyword evidence="1" id="KW-0812">Transmembrane</keyword>
<feature type="transmembrane region" description="Helical" evidence="1">
    <location>
        <begin position="79"/>
        <end position="96"/>
    </location>
</feature>
<feature type="transmembrane region" description="Helical" evidence="1">
    <location>
        <begin position="145"/>
        <end position="164"/>
    </location>
</feature>
<keyword evidence="1" id="KW-1133">Transmembrane helix</keyword>
<protein>
    <submittedName>
        <fullName evidence="2">DUF4956 domain-containing protein</fullName>
    </submittedName>
</protein>
<sequence length="242" mass="27547">MIFLQQTAEQLLDTAAQRQSALVTIMNFVPLLVINSLSVWFITHVLYFKKSRNRLYYFTFILLSTAIFVLLFMAQGTKLQMGAALGLFAVFGILRYRTEQVNVREMTYLFYLVALSVANGTSPNVKWSLAFSDPGTLVSSKEFMLILVVNIVFVLVASTMEFSVNRRRRATKLVKYDNIDLIVPEKREELKADLEKRLGIKITNVEVGSVDFLLDCCLLNVHYDPTGVDRGPNTVNQNIRMK</sequence>
<feature type="transmembrane region" description="Helical" evidence="1">
    <location>
        <begin position="20"/>
        <end position="43"/>
    </location>
</feature>
<accession>A0A5P8E8J3</accession>
<dbReference type="EMBL" id="CP033459">
    <property type="protein sequence ID" value="QFQ13264.1"/>
    <property type="molecule type" value="Genomic_DNA"/>
</dbReference>
<feature type="transmembrane region" description="Helical" evidence="1">
    <location>
        <begin position="55"/>
        <end position="73"/>
    </location>
</feature>
<evidence type="ECO:0000256" key="1">
    <source>
        <dbReference type="SAM" id="Phobius"/>
    </source>
</evidence>
<dbReference type="Proteomes" id="UP000249375">
    <property type="component" value="Chromosome"/>
</dbReference>
<name>A0A5P8E8J3_9BACT</name>
<dbReference type="Pfam" id="PF16316">
    <property type="entry name" value="DUF4956"/>
    <property type="match status" value="1"/>
</dbReference>
<organism evidence="2 3">
    <name type="scientific">Pseudoprevotella muciniphila</name>
    <dbReference type="NCBI Taxonomy" id="2133944"/>
    <lineage>
        <taxon>Bacteria</taxon>
        <taxon>Pseudomonadati</taxon>
        <taxon>Bacteroidota</taxon>
        <taxon>Bacteroidia</taxon>
        <taxon>Bacteroidales</taxon>
        <taxon>Prevotellaceae</taxon>
        <taxon>Pseudoprevotella</taxon>
    </lineage>
</organism>
<feature type="transmembrane region" description="Helical" evidence="1">
    <location>
        <begin position="108"/>
        <end position="125"/>
    </location>
</feature>
<dbReference type="AlphaFoldDB" id="A0A5P8E8J3"/>
<reference evidence="2 3" key="1">
    <citation type="submission" date="2018-11" db="EMBL/GenBank/DDBJ databases">
        <authorList>
            <person name="Na S.W."/>
            <person name="Baik M."/>
        </authorList>
    </citation>
    <scope>NUCLEOTIDE SEQUENCE [LARGE SCALE GENOMIC DNA]</scope>
    <source>
        <strain evidence="2 3">E39</strain>
    </source>
</reference>
<gene>
    <name evidence="2" type="ORF">C7Y71_009740</name>
</gene>